<dbReference type="OrthoDB" id="10264738at2759"/>
<dbReference type="PANTHER" id="PTHR47992">
    <property type="entry name" value="PROTEIN PHOSPHATASE"/>
    <property type="match status" value="1"/>
</dbReference>
<dbReference type="SUPFAM" id="SSF56112">
    <property type="entry name" value="Protein kinase-like (PK-like)"/>
    <property type="match status" value="1"/>
</dbReference>
<dbReference type="Gene3D" id="1.10.510.10">
    <property type="entry name" value="Transferase(Phosphotransferase) domain 1"/>
    <property type="match status" value="1"/>
</dbReference>
<feature type="domain" description="Protein kinase" evidence="2">
    <location>
        <begin position="71"/>
        <end position="372"/>
    </location>
</feature>
<dbReference type="InterPro" id="IPR008271">
    <property type="entry name" value="Ser/Thr_kinase_AS"/>
</dbReference>
<feature type="domain" description="PPM-type phosphatase" evidence="3">
    <location>
        <begin position="483"/>
        <end position="768"/>
    </location>
</feature>
<dbReference type="PROSITE" id="PS51746">
    <property type="entry name" value="PPM_2"/>
    <property type="match status" value="1"/>
</dbReference>
<dbReference type="GO" id="GO:0004722">
    <property type="term" value="F:protein serine/threonine phosphatase activity"/>
    <property type="evidence" value="ECO:0007669"/>
    <property type="project" value="InterPro"/>
</dbReference>
<dbReference type="SUPFAM" id="SSF81606">
    <property type="entry name" value="PP2C-like"/>
    <property type="match status" value="1"/>
</dbReference>
<dbReference type="GO" id="GO:0004672">
    <property type="term" value="F:protein kinase activity"/>
    <property type="evidence" value="ECO:0007669"/>
    <property type="project" value="InterPro"/>
</dbReference>
<dbReference type="CDD" id="cd00143">
    <property type="entry name" value="PP2Cc"/>
    <property type="match status" value="1"/>
</dbReference>
<accession>A0A2P6V1F1</accession>
<evidence type="ECO:0000313" key="5">
    <source>
        <dbReference type="Proteomes" id="UP000239649"/>
    </source>
</evidence>
<dbReference type="InterPro" id="IPR000719">
    <property type="entry name" value="Prot_kinase_dom"/>
</dbReference>
<dbReference type="PROSITE" id="PS50011">
    <property type="entry name" value="PROTEIN_KINASE_DOM"/>
    <property type="match status" value="1"/>
</dbReference>
<organism evidence="4 5">
    <name type="scientific">Micractinium conductrix</name>
    <dbReference type="NCBI Taxonomy" id="554055"/>
    <lineage>
        <taxon>Eukaryota</taxon>
        <taxon>Viridiplantae</taxon>
        <taxon>Chlorophyta</taxon>
        <taxon>core chlorophytes</taxon>
        <taxon>Trebouxiophyceae</taxon>
        <taxon>Chlorellales</taxon>
        <taxon>Chlorellaceae</taxon>
        <taxon>Chlorella clade</taxon>
        <taxon>Micractinium</taxon>
    </lineage>
</organism>
<comment type="caution">
    <text evidence="4">The sequence shown here is derived from an EMBL/GenBank/DDBJ whole genome shotgun (WGS) entry which is preliminary data.</text>
</comment>
<gene>
    <name evidence="4" type="ORF">C2E20_8459</name>
</gene>
<keyword evidence="5" id="KW-1185">Reference proteome</keyword>
<dbReference type="GO" id="GO:0005524">
    <property type="term" value="F:ATP binding"/>
    <property type="evidence" value="ECO:0007669"/>
    <property type="project" value="InterPro"/>
</dbReference>
<dbReference type="SMART" id="SM00332">
    <property type="entry name" value="PP2Cc"/>
    <property type="match status" value="1"/>
</dbReference>
<dbReference type="Pfam" id="PF00481">
    <property type="entry name" value="PP2C"/>
    <property type="match status" value="1"/>
</dbReference>
<dbReference type="InterPro" id="IPR001932">
    <property type="entry name" value="PPM-type_phosphatase-like_dom"/>
</dbReference>
<proteinExistence type="predicted"/>
<dbReference type="InterPro" id="IPR011009">
    <property type="entry name" value="Kinase-like_dom_sf"/>
</dbReference>
<dbReference type="AlphaFoldDB" id="A0A2P6V1F1"/>
<dbReference type="SMART" id="SM00220">
    <property type="entry name" value="S_TKc"/>
    <property type="match status" value="1"/>
</dbReference>
<dbReference type="EMBL" id="LHPF02000045">
    <property type="protein sequence ID" value="PSC67926.1"/>
    <property type="molecule type" value="Genomic_DNA"/>
</dbReference>
<dbReference type="Proteomes" id="UP000239649">
    <property type="component" value="Unassembled WGS sequence"/>
</dbReference>
<evidence type="ECO:0000259" key="3">
    <source>
        <dbReference type="PROSITE" id="PS51746"/>
    </source>
</evidence>
<feature type="region of interest" description="Disordered" evidence="1">
    <location>
        <begin position="411"/>
        <end position="442"/>
    </location>
</feature>
<dbReference type="STRING" id="554055.A0A2P6V1F1"/>
<evidence type="ECO:0000259" key="2">
    <source>
        <dbReference type="PROSITE" id="PS50011"/>
    </source>
</evidence>
<dbReference type="Gene3D" id="3.60.40.10">
    <property type="entry name" value="PPM-type phosphatase domain"/>
    <property type="match status" value="1"/>
</dbReference>
<dbReference type="Pfam" id="PF00069">
    <property type="entry name" value="Pkinase"/>
    <property type="match status" value="1"/>
</dbReference>
<protein>
    <submittedName>
        <fullName evidence="4">Kinase and PP2C-like domain-containing</fullName>
    </submittedName>
</protein>
<dbReference type="InterPro" id="IPR015655">
    <property type="entry name" value="PP2C"/>
</dbReference>
<name>A0A2P6V1F1_9CHLO</name>
<evidence type="ECO:0000256" key="1">
    <source>
        <dbReference type="SAM" id="MobiDB-lite"/>
    </source>
</evidence>
<evidence type="ECO:0000313" key="4">
    <source>
        <dbReference type="EMBL" id="PSC67926.1"/>
    </source>
</evidence>
<sequence>MTAAAAAAVAAAPAPASHGKPAQQQPGSLGGCDIRPAMATMAAAVQSYDFAAAEAAGAAAPLNLALPRAAFTNRRPLSSGAQAAVDSAELCPARLVASVGEEALVGLEGGVDGALPVAVKRAVIRESHDLERFRCEAALLAALRGHPHVARMLGARMLPPDYSLVLQLEAGTAEGALQEAGWRPSWSALLRLGAQLADALAALHSLGFVHRDIKPANVLLNAARDHARLADLGLAAAVEELSARGLASSKPSGGFHRLRLVGTLQYMPPEVLLGSAPASPAADVFALAVTINELATGAVPYSDCTRDNPLAHTVLEMGYGRQELAAAVAAEGLRPTLPLDTPPAVQALLQRCWEAKPAQRPSAAQLASELAAAAAEADAAEAAVGGARHAAAPALLATSQPTRLAPRRLASEDADMEDAKTGSSSPSSSECGSPLARSAAPPAAGLPSWLAATAGGGSGAAGASCRSAQHAGGTGGGASGRVHVGSFLSAGRRDNMEDTVAVLPDAFSGCAPDAPACTALGVFDGHRGAAAAEYLAAQLPSHLAAALPSSTSAAALLADALADADAAFRAQQEREWAARVALVGAAAAGARPWPGATATLLLVYPGPAVALAEQQQQEQQLMLAVANLGDSRVVLCRGGEAVQLTRDHTADLPDERARVAAAGGACSVRAGGWRVGDAGLQITRSVGDADLKGQGVSAEAEALELALQPGDSFLIAATDGLWDRLSNGEAVALVQDTAKQPAMCAQRLVTEALGRGGTDNVACLVAFLGSDGATAERVFHHGRLKYASGGAARHAAAAVSADELRDTY</sequence>
<feature type="compositionally biased region" description="Low complexity" evidence="1">
    <location>
        <begin position="422"/>
        <end position="442"/>
    </location>
</feature>
<dbReference type="PROSITE" id="PS00108">
    <property type="entry name" value="PROTEIN_KINASE_ST"/>
    <property type="match status" value="1"/>
</dbReference>
<dbReference type="InterPro" id="IPR036457">
    <property type="entry name" value="PPM-type-like_dom_sf"/>
</dbReference>
<reference evidence="4 5" key="1">
    <citation type="journal article" date="2018" name="Plant J.">
        <title>Genome sequences of Chlorella sorokiniana UTEX 1602 and Micractinium conductrix SAG 241.80: implications to maltose excretion by a green alga.</title>
        <authorList>
            <person name="Arriola M.B."/>
            <person name="Velmurugan N."/>
            <person name="Zhang Y."/>
            <person name="Plunkett M.H."/>
            <person name="Hondzo H."/>
            <person name="Barney B.M."/>
        </authorList>
    </citation>
    <scope>NUCLEOTIDE SEQUENCE [LARGE SCALE GENOMIC DNA]</scope>
    <source>
        <strain evidence="4 5">SAG 241.80</strain>
    </source>
</reference>